<reference evidence="1" key="1">
    <citation type="journal article" date="2021" name="Open Biol.">
        <title>Shared evolutionary footprints suggest mitochondrial oxidative damage underlies multiple complex I losses in fungi.</title>
        <authorList>
            <person name="Schikora-Tamarit M.A."/>
            <person name="Marcet-Houben M."/>
            <person name="Nosek J."/>
            <person name="Gabaldon T."/>
        </authorList>
    </citation>
    <scope>NUCLEOTIDE SEQUENCE</scope>
    <source>
        <strain evidence="1">CBS2887</strain>
    </source>
</reference>
<comment type="caution">
    <text evidence="1">The sequence shown here is derived from an EMBL/GenBank/DDBJ whole genome shotgun (WGS) entry which is preliminary data.</text>
</comment>
<name>A0A9P8TRR0_WICPI</name>
<dbReference type="Proteomes" id="UP000774326">
    <property type="component" value="Unassembled WGS sequence"/>
</dbReference>
<organism evidence="1 2">
    <name type="scientific">Wickerhamomyces pijperi</name>
    <name type="common">Yeast</name>
    <name type="synonym">Pichia pijperi</name>
    <dbReference type="NCBI Taxonomy" id="599730"/>
    <lineage>
        <taxon>Eukaryota</taxon>
        <taxon>Fungi</taxon>
        <taxon>Dikarya</taxon>
        <taxon>Ascomycota</taxon>
        <taxon>Saccharomycotina</taxon>
        <taxon>Saccharomycetes</taxon>
        <taxon>Phaffomycetales</taxon>
        <taxon>Wickerhamomycetaceae</taxon>
        <taxon>Wickerhamomyces</taxon>
    </lineage>
</organism>
<evidence type="ECO:0000313" key="2">
    <source>
        <dbReference type="Proteomes" id="UP000774326"/>
    </source>
</evidence>
<evidence type="ECO:0000313" key="1">
    <source>
        <dbReference type="EMBL" id="KAH3687981.1"/>
    </source>
</evidence>
<protein>
    <submittedName>
        <fullName evidence="1">Uncharacterized protein</fullName>
    </submittedName>
</protein>
<reference evidence="1" key="2">
    <citation type="submission" date="2021-01" db="EMBL/GenBank/DDBJ databases">
        <authorList>
            <person name="Schikora-Tamarit M.A."/>
        </authorList>
    </citation>
    <scope>NUCLEOTIDE SEQUENCE</scope>
    <source>
        <strain evidence="1">CBS2887</strain>
    </source>
</reference>
<keyword evidence="2" id="KW-1185">Reference proteome</keyword>
<accession>A0A9P8TRR0</accession>
<sequence>MCLEGEALAGGCSSLSSLINFPLELEYVEGMNLSVLDSPMVELERRSGGAAGGFSVPVSLCASDQSVLTTLSFVGEASDNVELL</sequence>
<dbReference type="EMBL" id="JAEUBG010000560">
    <property type="protein sequence ID" value="KAH3687981.1"/>
    <property type="molecule type" value="Genomic_DNA"/>
</dbReference>
<proteinExistence type="predicted"/>
<gene>
    <name evidence="1" type="ORF">WICPIJ_001043</name>
</gene>
<dbReference type="AlphaFoldDB" id="A0A9P8TRR0"/>